<evidence type="ECO:0000313" key="2">
    <source>
        <dbReference type="EMBL" id="KAK8084017.1"/>
    </source>
</evidence>
<evidence type="ECO:0000259" key="1">
    <source>
        <dbReference type="Pfam" id="PF06985"/>
    </source>
</evidence>
<reference evidence="2 3" key="1">
    <citation type="submission" date="2023-01" db="EMBL/GenBank/DDBJ databases">
        <title>Analysis of 21 Apiospora genomes using comparative genomics revels a genus with tremendous synthesis potential of carbohydrate active enzymes and secondary metabolites.</title>
        <authorList>
            <person name="Sorensen T."/>
        </authorList>
    </citation>
    <scope>NUCLEOTIDE SEQUENCE [LARGE SCALE GENOMIC DNA]</scope>
    <source>
        <strain evidence="2 3">CBS 83171</strain>
    </source>
</reference>
<evidence type="ECO:0000313" key="3">
    <source>
        <dbReference type="Proteomes" id="UP001446871"/>
    </source>
</evidence>
<protein>
    <recommendedName>
        <fullName evidence="1">Heterokaryon incompatibility domain-containing protein</fullName>
    </recommendedName>
</protein>
<sequence length="543" mass="62535">MHDAIRLLRLCKDDFGTSIRCEIFEAFIDDNQRLPYEALSYVWGLGGSKPWLAVTINGHDVTVTDNLFGALYNLRQSDHDRILWVDALCINQGDNKEKGHQLTNRRWFRRIWIIQEVGMAERAKVICGRRSIGSNTFSLIPSLMGVKMDFLVHAVLEMMPGWLRLQSPSSQDRRLITLLRRFKDSESSLQQDRVYALIGLASDTLDFPVDYDISFQQLISNIALRRLTGSFHHNIPLKVSYDWFLAVYQEGKELFRSLFHQVLEARRADILLLMVRRAPQTQRYMILEMISHYDYPALDAVISEFIPHPLNWPAGSSDTVALTEAFYAAALLSCNLFLTRSIAAVDHFIVDVNTMRRIVRRERISTPMREVISDTIKSSLRRLVQRHRQCCGMAKSPLHAYQPTCFEQWTRQMLPLVMRFEDAGATKLLLEEGQYPDTEAIKQARTHAILIASRGDNDKAEKKLVDFATAELFSDLELGKNHMDEELLSSVELSSRDYYSFKHRLGGKAPWEHELGEAEDVLVEEDYLDKNGCWLEKCPCNIK</sequence>
<name>A0ABR1WKJ6_9PEZI</name>
<accession>A0ABR1WKJ6</accession>
<proteinExistence type="predicted"/>
<dbReference type="InterPro" id="IPR052895">
    <property type="entry name" value="HetReg/Transcr_Mod"/>
</dbReference>
<organism evidence="2 3">
    <name type="scientific">Apiospora saccharicola</name>
    <dbReference type="NCBI Taxonomy" id="335842"/>
    <lineage>
        <taxon>Eukaryota</taxon>
        <taxon>Fungi</taxon>
        <taxon>Dikarya</taxon>
        <taxon>Ascomycota</taxon>
        <taxon>Pezizomycotina</taxon>
        <taxon>Sordariomycetes</taxon>
        <taxon>Xylariomycetidae</taxon>
        <taxon>Amphisphaeriales</taxon>
        <taxon>Apiosporaceae</taxon>
        <taxon>Apiospora</taxon>
    </lineage>
</organism>
<dbReference type="PANTHER" id="PTHR24148:SF78">
    <property type="entry name" value="HETEROKARYON INCOMPATIBILITY DOMAIN-CONTAINING PROTEIN"/>
    <property type="match status" value="1"/>
</dbReference>
<dbReference type="InterPro" id="IPR010730">
    <property type="entry name" value="HET"/>
</dbReference>
<dbReference type="PANTHER" id="PTHR24148">
    <property type="entry name" value="ANKYRIN REPEAT DOMAIN-CONTAINING PROTEIN 39 HOMOLOG-RELATED"/>
    <property type="match status" value="1"/>
</dbReference>
<comment type="caution">
    <text evidence="2">The sequence shown here is derived from an EMBL/GenBank/DDBJ whole genome shotgun (WGS) entry which is preliminary data.</text>
</comment>
<keyword evidence="3" id="KW-1185">Reference proteome</keyword>
<dbReference type="EMBL" id="JAQQWM010000001">
    <property type="protein sequence ID" value="KAK8084017.1"/>
    <property type="molecule type" value="Genomic_DNA"/>
</dbReference>
<gene>
    <name evidence="2" type="ORF">PG996_002798</name>
</gene>
<dbReference type="Proteomes" id="UP001446871">
    <property type="component" value="Unassembled WGS sequence"/>
</dbReference>
<dbReference type="Pfam" id="PF06985">
    <property type="entry name" value="HET"/>
    <property type="match status" value="1"/>
</dbReference>
<feature type="domain" description="Heterokaryon incompatibility" evidence="1">
    <location>
        <begin position="36"/>
        <end position="103"/>
    </location>
</feature>